<protein>
    <submittedName>
        <fullName evidence="1">Uncharacterized protein</fullName>
    </submittedName>
</protein>
<dbReference type="EMBL" id="CZDF01000174">
    <property type="protein sequence ID" value="CUR35495.1"/>
    <property type="molecule type" value="Genomic_DNA"/>
</dbReference>
<gene>
    <name evidence="1" type="ORF">PL9214670121</name>
</gene>
<proteinExistence type="predicted"/>
<accession>A0A1J1LSW9</accession>
<dbReference type="AlphaFoldDB" id="A0A1J1LSW9"/>
<organism evidence="1 2">
    <name type="scientific">Planktothrix tepida PCC 9214</name>
    <dbReference type="NCBI Taxonomy" id="671072"/>
    <lineage>
        <taxon>Bacteria</taxon>
        <taxon>Bacillati</taxon>
        <taxon>Cyanobacteriota</taxon>
        <taxon>Cyanophyceae</taxon>
        <taxon>Oscillatoriophycideae</taxon>
        <taxon>Oscillatoriales</taxon>
        <taxon>Microcoleaceae</taxon>
        <taxon>Planktothrix</taxon>
    </lineage>
</organism>
<keyword evidence="2" id="KW-1185">Reference proteome</keyword>
<dbReference type="Proteomes" id="UP000184315">
    <property type="component" value="Unassembled WGS sequence"/>
</dbReference>
<evidence type="ECO:0000313" key="1">
    <source>
        <dbReference type="EMBL" id="CUR35495.1"/>
    </source>
</evidence>
<name>A0A1J1LSW9_9CYAN</name>
<evidence type="ECO:0000313" key="2">
    <source>
        <dbReference type="Proteomes" id="UP000184315"/>
    </source>
</evidence>
<dbReference type="STRING" id="671072.PL9214670121"/>
<sequence>MAKFISSKRSNPCPICNDIKGKCRILPDSDLVLCMNSAVDLDGWRFLGLSQGGLWGKYVPLRPGELTPEDKILRRQQAEERSLERLAIKQGIAESLSMQQRDRNFRQLLNQLSLHPDDRKDLERRGLSPEQIRRGMFRSVSPTVKLDEPVSPQLPGMAVDGRHLTVKHQGYFCPIFNPEGLIIGGQIRLRDTVNSKYRWLLSPQNRNRSHAVTSHLQETGELPLQCVWVNPQQRDIRLAEGILKPWIAAHRRHQNYLGAAGGQFTSSPQLLNCYLEIFQPQRIILTPDGGAKNNPHVLRQYRHLYQLLQSWGYFLWVEWWGQETKQHPDVDEITSDTATEIIPYSEWDVTVGEERIAFGENAFISATEWENRFKLPQLKTELTQTLKTFFTKVFKKPSVTPGFAPQLPKNPSQNPEAKFPVSTSAIVKWQPPKFSQINYKPGKLPEFEDWLQIGSPSIQFEAGQRLTLLKEAYNKGYQTIKDSTPPGYGKSYDAGQINLSTFDIDLNNKDNKTRIFYLSPDHRNPTNITLEQNYVDLEARHEGLIQDTTRKTAMGNPFLERWKFSKQYQAPTIPTNCPETRTFELTAQRNLTVFGGQDSPICQSCPHLHGCSFLNQRRETLSHERLIRADIHSMSKPAETDIGIIEESGVNLHPTQTVSVTLADIERTAGKLQFAKDLRIFKALRPILSSVYQAIKDLSSQNKRYGMSHFELMKVLPTPEELNDKIWELYADDWLKTNDVWGKPRYHYEMIDGEPVATHIIGEDWEIPSLHDLKQECYRLLGHNLDKLLNGTMTPQEKQQVIEENLILNWIAPLVNALCGNRKISLQVVGNTLSITQPWKRHLEIVNSFGFRIFLDATQTKEDLARNLKIASTQILEIRQRQQPIPNLQIHIIRGLGHCGKQRRKTQQDRIKLAVEAIAYRHQGQRVAVNDHKAVTEDYQPLLHTILEKLGYWHRDTRGSNQFLNTQILLNVGLPIPNLGQLAAQWQALTGQSRKPTQLTGEYGAWVYRKIWAELIQADARLRAHLRQNEQLHVYHLADLDNAAVLQLRLAFPGATVTVEEVYDYAPEAASKGIQIERGIIATMWDLIEGGKKTTIDQVAELVGVTQGRISQMCSSLGGFKQVKKTLILLLEAINSKTKLLDLPEELKWIAQVYLPAVAQTLESGTQITAEESTIEVVRDLMTVTKVYSMKPLKLILANTPLSTLCQLFRVLVRVLPIEIQEVLKSFFLLEMSLTA</sequence>
<reference evidence="2" key="1">
    <citation type="submission" date="2015-10" db="EMBL/GenBank/DDBJ databases">
        <authorList>
            <person name="Regsiter A."/>
            <person name="william w."/>
        </authorList>
    </citation>
    <scope>NUCLEOTIDE SEQUENCE [LARGE SCALE GENOMIC DNA]</scope>
</reference>